<sequence length="461" mass="48719">MVRPAPLPRSLRIGYGIGSFGTGMFSTIPGLLLLYYLTNVLDVPAGAAGVAVFLPKAWDLLVNPLVGRLSDRTVSRHGPRRPWLLAGAVTLPPLFALMFAGTPLRGMPAAFYVGACFLLAATAYALFEVPYKAMPAEMTDSYHEQSELLTWRMAFVGVAILLSGGLAPALVNARGGAPTIAGYRLMGLVIAAILFAAMVGAFFGTARAPRIVRTAPGRPAEHTSVWRQLAAVRGNRPFLLLTALSCTQILAAAIMLAGAPYFASYVLEDTGAITTLFLAIIGPMVLTMPAWVAVARRYDKRAAMVIASGLYLLGAASLILTPAFGTVYAHACATVIGTGYAGLQLLQFSMLADTLVYDELRSGMRRAGVFTGLWTALETVTMAFGALLFGWLLAAAGFVSSEPDEPVRQPDGAVDAILLGGTVGPALLTAVSIAVTLRYDLTAQRLDELRARRGALQRPAA</sequence>
<feature type="transmembrane region" description="Helical" evidence="1">
    <location>
        <begin position="148"/>
        <end position="171"/>
    </location>
</feature>
<reference evidence="2" key="1">
    <citation type="submission" date="2023-02" db="EMBL/GenBank/DDBJ databases">
        <title>Actinomadura rubrobrunea NBRC 14622.</title>
        <authorList>
            <person name="Ichikawa N."/>
            <person name="Sato H."/>
            <person name="Tonouchi N."/>
        </authorList>
    </citation>
    <scope>NUCLEOTIDE SEQUENCE</scope>
    <source>
        <strain evidence="2">NBRC 14622</strain>
    </source>
</reference>
<keyword evidence="1" id="KW-0472">Membrane</keyword>
<feature type="transmembrane region" description="Helical" evidence="1">
    <location>
        <begin position="238"/>
        <end position="263"/>
    </location>
</feature>
<comment type="caution">
    <text evidence="2">The sequence shown here is derived from an EMBL/GenBank/DDBJ whole genome shotgun (WGS) entry which is preliminary data.</text>
</comment>
<keyword evidence="1" id="KW-1133">Transmembrane helix</keyword>
<dbReference type="EMBL" id="BSRZ01000015">
    <property type="protein sequence ID" value="GLW66528.1"/>
    <property type="molecule type" value="Genomic_DNA"/>
</dbReference>
<dbReference type="CDD" id="cd17332">
    <property type="entry name" value="MFS_MelB_like"/>
    <property type="match status" value="1"/>
</dbReference>
<evidence type="ECO:0000313" key="3">
    <source>
        <dbReference type="Proteomes" id="UP001165124"/>
    </source>
</evidence>
<dbReference type="Pfam" id="PF13347">
    <property type="entry name" value="MFS_2"/>
    <property type="match status" value="1"/>
</dbReference>
<dbReference type="Proteomes" id="UP001165124">
    <property type="component" value="Unassembled WGS sequence"/>
</dbReference>
<dbReference type="SUPFAM" id="SSF103473">
    <property type="entry name" value="MFS general substrate transporter"/>
    <property type="match status" value="1"/>
</dbReference>
<dbReference type="InterPro" id="IPR039672">
    <property type="entry name" value="MFS_2"/>
</dbReference>
<keyword evidence="3" id="KW-1185">Reference proteome</keyword>
<evidence type="ECO:0000256" key="1">
    <source>
        <dbReference type="SAM" id="Phobius"/>
    </source>
</evidence>
<feature type="transmembrane region" description="Helical" evidence="1">
    <location>
        <begin position="302"/>
        <end position="321"/>
    </location>
</feature>
<dbReference type="GO" id="GO:0015293">
    <property type="term" value="F:symporter activity"/>
    <property type="evidence" value="ECO:0007669"/>
    <property type="project" value="InterPro"/>
</dbReference>
<accession>A0A9W6UXV3</accession>
<dbReference type="AlphaFoldDB" id="A0A9W6UXV3"/>
<feature type="transmembrane region" description="Helical" evidence="1">
    <location>
        <begin position="109"/>
        <end position="127"/>
    </location>
</feature>
<dbReference type="PANTHER" id="PTHR11328">
    <property type="entry name" value="MAJOR FACILITATOR SUPERFAMILY DOMAIN-CONTAINING PROTEIN"/>
    <property type="match status" value="1"/>
</dbReference>
<dbReference type="GO" id="GO:0005886">
    <property type="term" value="C:plasma membrane"/>
    <property type="evidence" value="ECO:0007669"/>
    <property type="project" value="TreeGrafter"/>
</dbReference>
<feature type="transmembrane region" description="Helical" evidence="1">
    <location>
        <begin position="327"/>
        <end position="346"/>
    </location>
</feature>
<feature type="transmembrane region" description="Helical" evidence="1">
    <location>
        <begin position="12"/>
        <end position="37"/>
    </location>
</feature>
<dbReference type="Gene3D" id="1.20.1250.20">
    <property type="entry name" value="MFS general substrate transporter like domains"/>
    <property type="match status" value="2"/>
</dbReference>
<feature type="transmembrane region" description="Helical" evidence="1">
    <location>
        <begin position="416"/>
        <end position="437"/>
    </location>
</feature>
<feature type="transmembrane region" description="Helical" evidence="1">
    <location>
        <begin position="275"/>
        <end position="295"/>
    </location>
</feature>
<feature type="transmembrane region" description="Helical" evidence="1">
    <location>
        <begin position="367"/>
        <end position="396"/>
    </location>
</feature>
<gene>
    <name evidence="2" type="ORF">Arub01_47720</name>
</gene>
<dbReference type="InterPro" id="IPR036259">
    <property type="entry name" value="MFS_trans_sf"/>
</dbReference>
<protein>
    <submittedName>
        <fullName evidence="2">MFS transporter</fullName>
    </submittedName>
</protein>
<dbReference type="GO" id="GO:0008643">
    <property type="term" value="P:carbohydrate transport"/>
    <property type="evidence" value="ECO:0007669"/>
    <property type="project" value="InterPro"/>
</dbReference>
<evidence type="ECO:0000313" key="2">
    <source>
        <dbReference type="EMBL" id="GLW66528.1"/>
    </source>
</evidence>
<name>A0A9W6UXV3_9ACTN</name>
<feature type="transmembrane region" description="Helical" evidence="1">
    <location>
        <begin position="183"/>
        <end position="203"/>
    </location>
</feature>
<organism evidence="2 3">
    <name type="scientific">Actinomadura rubrobrunea</name>
    <dbReference type="NCBI Taxonomy" id="115335"/>
    <lineage>
        <taxon>Bacteria</taxon>
        <taxon>Bacillati</taxon>
        <taxon>Actinomycetota</taxon>
        <taxon>Actinomycetes</taxon>
        <taxon>Streptosporangiales</taxon>
        <taxon>Thermomonosporaceae</taxon>
        <taxon>Actinomadura</taxon>
    </lineage>
</organism>
<dbReference type="PANTHER" id="PTHR11328:SF24">
    <property type="entry name" value="MAJOR FACILITATOR SUPERFAMILY (MFS) PROFILE DOMAIN-CONTAINING PROTEIN"/>
    <property type="match status" value="1"/>
</dbReference>
<keyword evidence="1" id="KW-0812">Transmembrane</keyword>
<feature type="transmembrane region" description="Helical" evidence="1">
    <location>
        <begin position="83"/>
        <end position="103"/>
    </location>
</feature>
<proteinExistence type="predicted"/>